<evidence type="ECO:0000313" key="3">
    <source>
        <dbReference type="Proteomes" id="UP000609346"/>
    </source>
</evidence>
<dbReference type="Pfam" id="PF01764">
    <property type="entry name" value="Lipase_3"/>
    <property type="match status" value="1"/>
</dbReference>
<evidence type="ECO:0000313" key="2">
    <source>
        <dbReference type="EMBL" id="MBD3922590.1"/>
    </source>
</evidence>
<keyword evidence="3" id="KW-1185">Reference proteome</keyword>
<evidence type="ECO:0000259" key="1">
    <source>
        <dbReference type="Pfam" id="PF01764"/>
    </source>
</evidence>
<dbReference type="EMBL" id="JACXZA010000010">
    <property type="protein sequence ID" value="MBD3922590.1"/>
    <property type="molecule type" value="Genomic_DNA"/>
</dbReference>
<dbReference type="Gene3D" id="3.40.50.1820">
    <property type="entry name" value="alpha/beta hydrolase"/>
    <property type="match status" value="1"/>
</dbReference>
<protein>
    <recommendedName>
        <fullName evidence="1">Fungal lipase-type domain-containing protein</fullName>
    </recommendedName>
</protein>
<sequence>MMTTPLTVYLMAGVATANQMFNECCRKLENMLKQETSKLDIHVLFPYGNNSRNLWAQVLEVGSDLTNRPPLFRIGGRKAAEEIKATYQGSGPVLLVGHSGGGAAAYQAAVKLHKDGVLQDFRVVQIGSPRIRVLPVLKDRVSYFHAIDANGKLNDPISRIGSWGGWSRSGRRVSVPQWNHFKYAPGYVEGMPIVGGHADYFKHANPFVDADEVCNLDKTIDRIRSRLNGWI</sequence>
<accession>A0ABR8N5X0</accession>
<dbReference type="Proteomes" id="UP000609346">
    <property type="component" value="Unassembled WGS sequence"/>
</dbReference>
<proteinExistence type="predicted"/>
<gene>
    <name evidence="2" type="ORF">H8B09_27940</name>
</gene>
<dbReference type="RefSeq" id="WP_191206897.1">
    <property type="nucleotide sequence ID" value="NZ_JACXZA010000010.1"/>
</dbReference>
<feature type="domain" description="Fungal lipase-type" evidence="1">
    <location>
        <begin position="81"/>
        <end position="131"/>
    </location>
</feature>
<comment type="caution">
    <text evidence="2">The sequence shown here is derived from an EMBL/GenBank/DDBJ whole genome shotgun (WGS) entry which is preliminary data.</text>
</comment>
<dbReference type="InterPro" id="IPR002921">
    <property type="entry name" value="Fungal_lipase-type"/>
</dbReference>
<dbReference type="InterPro" id="IPR029058">
    <property type="entry name" value="AB_hydrolase_fold"/>
</dbReference>
<dbReference type="SUPFAM" id="SSF53474">
    <property type="entry name" value="alpha/beta-Hydrolases"/>
    <property type="match status" value="1"/>
</dbReference>
<organism evidence="2 3">
    <name type="scientific">Paenibacillus terricola</name>
    <dbReference type="NCBI Taxonomy" id="2763503"/>
    <lineage>
        <taxon>Bacteria</taxon>
        <taxon>Bacillati</taxon>
        <taxon>Bacillota</taxon>
        <taxon>Bacilli</taxon>
        <taxon>Bacillales</taxon>
        <taxon>Paenibacillaceae</taxon>
        <taxon>Paenibacillus</taxon>
    </lineage>
</organism>
<name>A0ABR8N5X0_9BACL</name>
<reference evidence="2 3" key="1">
    <citation type="submission" date="2020-09" db="EMBL/GenBank/DDBJ databases">
        <title>Paenibacillus sp. strain PR3 16S rRNA gene Genome sequencing and assembly.</title>
        <authorList>
            <person name="Kim J."/>
        </authorList>
    </citation>
    <scope>NUCLEOTIDE SEQUENCE [LARGE SCALE GENOMIC DNA]</scope>
    <source>
        <strain evidence="2 3">PR3</strain>
    </source>
</reference>